<proteinExistence type="predicted"/>
<reference evidence="1" key="1">
    <citation type="journal article" date="2004" name="Nature">
        <title>Genome duplication in the teleost fish Tetraodon nigroviridis reveals the early vertebrate proto-karyotype.</title>
        <authorList>
            <person name="Jaillon O."/>
            <person name="Aury J.-M."/>
            <person name="Brunet F."/>
            <person name="Petit J.-L."/>
            <person name="Stange-Thomann N."/>
            <person name="Mauceli E."/>
            <person name="Bouneau L."/>
            <person name="Fischer C."/>
            <person name="Ozouf-Costaz C."/>
            <person name="Bernot A."/>
            <person name="Nicaud S."/>
            <person name="Jaffe D."/>
            <person name="Fisher S."/>
            <person name="Lutfalla G."/>
            <person name="Dossat C."/>
            <person name="Segurens B."/>
            <person name="Dasilva C."/>
            <person name="Salanoubat M."/>
            <person name="Levy M."/>
            <person name="Boudet N."/>
            <person name="Castellano S."/>
            <person name="Anthouard V."/>
            <person name="Jubin C."/>
            <person name="Castelli V."/>
            <person name="Katinka M."/>
            <person name="Vacherie B."/>
            <person name="Biemont C."/>
            <person name="Skalli Z."/>
            <person name="Cattolico L."/>
            <person name="Poulain J."/>
            <person name="De Berardinis V."/>
            <person name="Cruaud C."/>
            <person name="Duprat S."/>
            <person name="Brottier P."/>
            <person name="Coutanceau J.-P."/>
            <person name="Gouzy J."/>
            <person name="Parra G."/>
            <person name="Lardier G."/>
            <person name="Chapple C."/>
            <person name="McKernan K.J."/>
            <person name="McEwan P."/>
            <person name="Bosak S."/>
            <person name="Kellis M."/>
            <person name="Volff J.-N."/>
            <person name="Guigo R."/>
            <person name="Zody M.C."/>
            <person name="Mesirov J."/>
            <person name="Lindblad-Toh K."/>
            <person name="Birren B."/>
            <person name="Nusbaum C."/>
            <person name="Kahn D."/>
            <person name="Robinson-Rechavi M."/>
            <person name="Laudet V."/>
            <person name="Schachter V."/>
            <person name="Quetier F."/>
            <person name="Saurin W."/>
            <person name="Scarpelli C."/>
            <person name="Wincker P."/>
            <person name="Lander E.S."/>
            <person name="Weissenbach J."/>
            <person name="Roest Crollius H."/>
        </authorList>
    </citation>
    <scope>NUCLEOTIDE SEQUENCE [LARGE SCALE GENOMIC DNA]</scope>
</reference>
<dbReference type="KEGG" id="tng:GSTEN00012150G001"/>
<comment type="caution">
    <text evidence="1">The sequence shown here is derived from an EMBL/GenBank/DDBJ whole genome shotgun (WGS) entry which is preliminary data.</text>
</comment>
<feature type="non-terminal residue" evidence="1">
    <location>
        <position position="52"/>
    </location>
</feature>
<evidence type="ECO:0000313" key="1">
    <source>
        <dbReference type="EMBL" id="CAF95478.1"/>
    </source>
</evidence>
<dbReference type="PANTHER" id="PTHR36687:SF2">
    <property type="entry name" value="GLUTAMATE RECEPTOR IONOTROPIC, DELTA-1"/>
    <property type="match status" value="1"/>
</dbReference>
<dbReference type="InterPro" id="IPR043373">
    <property type="entry name" value="IGluR_D"/>
</dbReference>
<sequence>AIFEQNAVRDDEIFQLAISDLSLNDDILQSEKITHSVKLIEPNNPFQAVQEG</sequence>
<reference evidence="1" key="2">
    <citation type="submission" date="2004-02" db="EMBL/GenBank/DDBJ databases">
        <authorList>
            <consortium name="Genoscope"/>
            <consortium name="Whitehead Institute Centre for Genome Research"/>
        </authorList>
    </citation>
    <scope>NUCLEOTIDE SEQUENCE</scope>
</reference>
<protein>
    <submittedName>
        <fullName evidence="1">(spotted green pufferfish) hypothetical protein</fullName>
    </submittedName>
</protein>
<accession>Q4SV54</accession>
<dbReference type="EMBL" id="CAAE01013799">
    <property type="protein sequence ID" value="CAF95478.1"/>
    <property type="molecule type" value="Genomic_DNA"/>
</dbReference>
<feature type="non-terminal residue" evidence="1">
    <location>
        <position position="1"/>
    </location>
</feature>
<dbReference type="PANTHER" id="PTHR36687">
    <property type="entry name" value="GLUTAMATE RECEPTOR IONOTROPIC, DELTA-2-RELATED"/>
    <property type="match status" value="1"/>
</dbReference>
<name>Q4SV54_TETNG</name>
<dbReference type="AlphaFoldDB" id="Q4SV54"/>
<gene>
    <name evidence="1" type="ORF">GSTENG00012150001</name>
</gene>
<dbReference type="OrthoDB" id="78088at2759"/>
<organism evidence="1">
    <name type="scientific">Tetraodon nigroviridis</name>
    <name type="common">Spotted green pufferfish</name>
    <name type="synonym">Chelonodon nigroviridis</name>
    <dbReference type="NCBI Taxonomy" id="99883"/>
    <lineage>
        <taxon>Eukaryota</taxon>
        <taxon>Metazoa</taxon>
        <taxon>Chordata</taxon>
        <taxon>Craniata</taxon>
        <taxon>Vertebrata</taxon>
        <taxon>Euteleostomi</taxon>
        <taxon>Actinopterygii</taxon>
        <taxon>Neopterygii</taxon>
        <taxon>Teleostei</taxon>
        <taxon>Neoteleostei</taxon>
        <taxon>Acanthomorphata</taxon>
        <taxon>Eupercaria</taxon>
        <taxon>Tetraodontiformes</taxon>
        <taxon>Tetradontoidea</taxon>
        <taxon>Tetraodontidae</taxon>
        <taxon>Tetraodon</taxon>
    </lineage>
</organism>
<dbReference type="Gene3D" id="3.40.50.2300">
    <property type="match status" value="1"/>
</dbReference>